<name>N1WHX6_9FLAO</name>
<evidence type="ECO:0000313" key="2">
    <source>
        <dbReference type="EMBL" id="EMY79876.1"/>
    </source>
</evidence>
<keyword evidence="1" id="KW-0732">Signal</keyword>
<organism evidence="2 3">
    <name type="scientific">Psychroflexus gondwanensis ACAM 44</name>
    <dbReference type="NCBI Taxonomy" id="1189619"/>
    <lineage>
        <taxon>Bacteria</taxon>
        <taxon>Pseudomonadati</taxon>
        <taxon>Bacteroidota</taxon>
        <taxon>Flavobacteriia</taxon>
        <taxon>Flavobacteriales</taxon>
        <taxon>Flavobacteriaceae</taxon>
        <taxon>Psychroflexus</taxon>
    </lineage>
</organism>
<sequence length="151" mass="17497">MKTKLTLITLLFLSFNIYAQEFSSKPFTVAQNWMEKSLSQSDIKKAVPSDYELVSEDTKMLIFEKTLSSRIYDIKVLYDNGKISSVIFSMHSDKVWNFMGEIDELKYKNMDNGFKRGAIESESYNNSSKPFIIVWVTNDNKRTATGFVNRK</sequence>
<dbReference type="EMBL" id="APLF01000032">
    <property type="protein sequence ID" value="EMY79876.1"/>
    <property type="molecule type" value="Genomic_DNA"/>
</dbReference>
<evidence type="ECO:0000313" key="3">
    <source>
        <dbReference type="Proteomes" id="UP000012317"/>
    </source>
</evidence>
<reference evidence="2 3" key="1">
    <citation type="journal article" date="2014" name="Genome Biol. Evol.">
        <title>Extensive gene acquisition in the extremely psychrophilic bacterial species Psychroflexus torquis and the link to sea-ice ecosystem specialism.</title>
        <authorList>
            <person name="Feng S."/>
            <person name="Powell S.M."/>
            <person name="Wilson R."/>
            <person name="Bowman J.P."/>
        </authorList>
    </citation>
    <scope>NUCLEOTIDE SEQUENCE [LARGE SCALE GENOMIC DNA]</scope>
    <source>
        <strain evidence="2 3">ACAM 44</strain>
    </source>
</reference>
<proteinExistence type="predicted"/>
<comment type="caution">
    <text evidence="2">The sequence shown here is derived from an EMBL/GenBank/DDBJ whole genome shotgun (WGS) entry which is preliminary data.</text>
</comment>
<gene>
    <name evidence="2" type="ORF">pgond44_14743</name>
</gene>
<dbReference type="AlphaFoldDB" id="N1WHX6"/>
<keyword evidence="3" id="KW-1185">Reference proteome</keyword>
<dbReference type="Proteomes" id="UP000012317">
    <property type="component" value="Unassembled WGS sequence"/>
</dbReference>
<feature type="chain" id="PRO_5004113680" description="Secreted protein" evidence="1">
    <location>
        <begin position="20"/>
        <end position="151"/>
    </location>
</feature>
<evidence type="ECO:0008006" key="4">
    <source>
        <dbReference type="Google" id="ProtNLM"/>
    </source>
</evidence>
<protein>
    <recommendedName>
        <fullName evidence="4">Secreted protein</fullName>
    </recommendedName>
</protein>
<accession>N1WHX6</accession>
<feature type="signal peptide" evidence="1">
    <location>
        <begin position="1"/>
        <end position="19"/>
    </location>
</feature>
<dbReference type="RefSeq" id="WP_003445541.1">
    <property type="nucleotide sequence ID" value="NZ_APLF01000032.1"/>
</dbReference>
<evidence type="ECO:0000256" key="1">
    <source>
        <dbReference type="SAM" id="SignalP"/>
    </source>
</evidence>